<organism evidence="2 3">
    <name type="scientific">Gryllotalpicola reticulitermitis</name>
    <dbReference type="NCBI Taxonomy" id="1184153"/>
    <lineage>
        <taxon>Bacteria</taxon>
        <taxon>Bacillati</taxon>
        <taxon>Actinomycetota</taxon>
        <taxon>Actinomycetes</taxon>
        <taxon>Micrococcales</taxon>
        <taxon>Microbacteriaceae</taxon>
        <taxon>Gryllotalpicola</taxon>
    </lineage>
</organism>
<reference evidence="3" key="1">
    <citation type="journal article" date="2019" name="Int. J. Syst. Evol. Microbiol.">
        <title>The Global Catalogue of Microorganisms (GCM) 10K type strain sequencing project: providing services to taxonomists for standard genome sequencing and annotation.</title>
        <authorList>
            <consortium name="The Broad Institute Genomics Platform"/>
            <consortium name="The Broad Institute Genome Sequencing Center for Infectious Disease"/>
            <person name="Wu L."/>
            <person name="Ma J."/>
        </authorList>
    </citation>
    <scope>NUCLEOTIDE SEQUENCE [LARGE SCALE GENOMIC DNA]</scope>
    <source>
        <strain evidence="3">CGMCC 1.10363</strain>
    </source>
</reference>
<feature type="compositionally biased region" description="Acidic residues" evidence="1">
    <location>
        <begin position="23"/>
        <end position="37"/>
    </location>
</feature>
<keyword evidence="3" id="KW-1185">Reference proteome</keyword>
<accession>A0ABV8Q287</accession>
<gene>
    <name evidence="2" type="ORF">ACFOYW_01625</name>
</gene>
<evidence type="ECO:0000313" key="3">
    <source>
        <dbReference type="Proteomes" id="UP001595900"/>
    </source>
</evidence>
<evidence type="ECO:0000313" key="2">
    <source>
        <dbReference type="EMBL" id="MFC4242057.1"/>
    </source>
</evidence>
<sequence length="188" mass="20579">MDRNETDRTDQTDRTDRSSPIDEIGEIGEIDETDRVDEIDEIDQIDPAAPLRSDDEITQRIALLIGRAYRRQLWLLFLDDHSRMLPTLMPNDELPSPLGAEPAAAIAAMLRQAIAGTPIESVILVWERPGGPIANAADKQSAAELAWACADAGVPVRSQLISHDFGVRALSAEEFTPLADLEIERAAG</sequence>
<name>A0ABV8Q287_9MICO</name>
<proteinExistence type="predicted"/>
<feature type="region of interest" description="Disordered" evidence="1">
    <location>
        <begin position="1"/>
        <end position="37"/>
    </location>
</feature>
<dbReference type="RefSeq" id="WP_390226837.1">
    <property type="nucleotide sequence ID" value="NZ_JBHSCN010000002.1"/>
</dbReference>
<protein>
    <recommendedName>
        <fullName evidence="4">RadC-like JAB domain-containing protein</fullName>
    </recommendedName>
</protein>
<dbReference type="Proteomes" id="UP001595900">
    <property type="component" value="Unassembled WGS sequence"/>
</dbReference>
<feature type="compositionally biased region" description="Basic and acidic residues" evidence="1">
    <location>
        <begin position="1"/>
        <end position="20"/>
    </location>
</feature>
<evidence type="ECO:0008006" key="4">
    <source>
        <dbReference type="Google" id="ProtNLM"/>
    </source>
</evidence>
<dbReference type="EMBL" id="JBHSCN010000002">
    <property type="protein sequence ID" value="MFC4242057.1"/>
    <property type="molecule type" value="Genomic_DNA"/>
</dbReference>
<comment type="caution">
    <text evidence="2">The sequence shown here is derived from an EMBL/GenBank/DDBJ whole genome shotgun (WGS) entry which is preliminary data.</text>
</comment>
<evidence type="ECO:0000256" key="1">
    <source>
        <dbReference type="SAM" id="MobiDB-lite"/>
    </source>
</evidence>